<proteinExistence type="predicted"/>
<evidence type="ECO:0008006" key="3">
    <source>
        <dbReference type="Google" id="ProtNLM"/>
    </source>
</evidence>
<sequence>MLSRLKQQTFLHPDSDFLTYCNLWEAYTNATMTSTRYEFCYKNYLNCVSLHEIGSARRQFIDLLSGIGF</sequence>
<keyword evidence="2" id="KW-1185">Reference proteome</keyword>
<comment type="caution">
    <text evidence="1">The sequence shown here is derived from an EMBL/GenBank/DDBJ whole genome shotgun (WGS) entry which is preliminary data.</text>
</comment>
<evidence type="ECO:0000313" key="2">
    <source>
        <dbReference type="Proteomes" id="UP001516023"/>
    </source>
</evidence>
<dbReference type="AlphaFoldDB" id="A0ABD3QH15"/>
<accession>A0ABD3QH15</accession>
<dbReference type="EMBL" id="JABMIG020000041">
    <property type="protein sequence ID" value="KAL3799153.1"/>
    <property type="molecule type" value="Genomic_DNA"/>
</dbReference>
<name>A0ABD3QH15_9STRA</name>
<reference evidence="1 2" key="1">
    <citation type="journal article" date="2020" name="G3 (Bethesda)">
        <title>Improved Reference Genome for Cyclotella cryptica CCMP332, a Model for Cell Wall Morphogenesis, Salinity Adaptation, and Lipid Production in Diatoms (Bacillariophyta).</title>
        <authorList>
            <person name="Roberts W.R."/>
            <person name="Downey K.M."/>
            <person name="Ruck E.C."/>
            <person name="Traller J.C."/>
            <person name="Alverson A.J."/>
        </authorList>
    </citation>
    <scope>NUCLEOTIDE SEQUENCE [LARGE SCALE GENOMIC DNA]</scope>
    <source>
        <strain evidence="1 2">CCMP332</strain>
    </source>
</reference>
<protein>
    <recommendedName>
        <fullName evidence="3">LAGLIDADG homing endonuclease</fullName>
    </recommendedName>
</protein>
<dbReference type="Proteomes" id="UP001516023">
    <property type="component" value="Unassembled WGS sequence"/>
</dbReference>
<organism evidence="1 2">
    <name type="scientific">Cyclotella cryptica</name>
    <dbReference type="NCBI Taxonomy" id="29204"/>
    <lineage>
        <taxon>Eukaryota</taxon>
        <taxon>Sar</taxon>
        <taxon>Stramenopiles</taxon>
        <taxon>Ochrophyta</taxon>
        <taxon>Bacillariophyta</taxon>
        <taxon>Coscinodiscophyceae</taxon>
        <taxon>Thalassiosirophycidae</taxon>
        <taxon>Stephanodiscales</taxon>
        <taxon>Stephanodiscaceae</taxon>
        <taxon>Cyclotella</taxon>
    </lineage>
</organism>
<gene>
    <name evidence="1" type="ORF">HJC23_002281</name>
</gene>
<evidence type="ECO:0000313" key="1">
    <source>
        <dbReference type="EMBL" id="KAL3799153.1"/>
    </source>
</evidence>